<name>A0ABM8YNP6_9BACI</name>
<protein>
    <recommendedName>
        <fullName evidence="1">Aminoglycoside phosphotransferase domain-containing protein</fullName>
    </recommendedName>
</protein>
<dbReference type="Proteomes" id="UP000789833">
    <property type="component" value="Unassembled WGS sequence"/>
</dbReference>
<dbReference type="Pfam" id="PF01636">
    <property type="entry name" value="APH"/>
    <property type="match status" value="1"/>
</dbReference>
<dbReference type="PANTHER" id="PTHR41283">
    <property type="entry name" value="AMINOGLYCOSIDE PHOSPHOTRANSFERASE"/>
    <property type="match status" value="1"/>
</dbReference>
<dbReference type="PANTHER" id="PTHR41283:SF1">
    <property type="entry name" value="AMINOGLYCOSIDE PHOSPHOTRANSFERASE DOMAIN-CONTAINING PROTEIN"/>
    <property type="match status" value="1"/>
</dbReference>
<organism evidence="2 3">
    <name type="scientific">Sutcliffiella rhizosphaerae</name>
    <dbReference type="NCBI Taxonomy" id="2880967"/>
    <lineage>
        <taxon>Bacteria</taxon>
        <taxon>Bacillati</taxon>
        <taxon>Bacillota</taxon>
        <taxon>Bacilli</taxon>
        <taxon>Bacillales</taxon>
        <taxon>Bacillaceae</taxon>
        <taxon>Sutcliffiella</taxon>
    </lineage>
</organism>
<accession>A0ABM8YNP6</accession>
<comment type="caution">
    <text evidence="2">The sequence shown here is derived from an EMBL/GenBank/DDBJ whole genome shotgun (WGS) entry which is preliminary data.</text>
</comment>
<gene>
    <name evidence="2" type="ORF">BACCIP111883_02379</name>
</gene>
<evidence type="ECO:0000313" key="2">
    <source>
        <dbReference type="EMBL" id="CAG9621606.1"/>
    </source>
</evidence>
<keyword evidence="3" id="KW-1185">Reference proteome</keyword>
<dbReference type="SUPFAM" id="SSF56112">
    <property type="entry name" value="Protein kinase-like (PK-like)"/>
    <property type="match status" value="1"/>
</dbReference>
<dbReference type="RefSeq" id="WP_230501481.1">
    <property type="nucleotide sequence ID" value="NZ_CAKJTJ010000011.1"/>
</dbReference>
<dbReference type="Gene3D" id="3.90.1200.10">
    <property type="match status" value="1"/>
</dbReference>
<evidence type="ECO:0000313" key="3">
    <source>
        <dbReference type="Proteomes" id="UP000789833"/>
    </source>
</evidence>
<feature type="domain" description="Aminoglycoside phosphotransferase" evidence="1">
    <location>
        <begin position="17"/>
        <end position="236"/>
    </location>
</feature>
<dbReference type="EMBL" id="CAKJTJ010000011">
    <property type="protein sequence ID" value="CAG9621606.1"/>
    <property type="molecule type" value="Genomic_DNA"/>
</dbReference>
<dbReference type="InterPro" id="IPR002575">
    <property type="entry name" value="Aminoglycoside_PTrfase"/>
</dbReference>
<proteinExistence type="predicted"/>
<reference evidence="2 3" key="1">
    <citation type="submission" date="2021-10" db="EMBL/GenBank/DDBJ databases">
        <authorList>
            <person name="Criscuolo A."/>
        </authorList>
    </citation>
    <scope>NUCLEOTIDE SEQUENCE [LARGE SCALE GENOMIC DNA]</scope>
    <source>
        <strain evidence="3">CIP 111883</strain>
    </source>
</reference>
<sequence length="299" mass="35015">MNLERISLFDDAKMIVELHKGLSTDKKYQVDEKFLVRVFPFEDVDKRRKEFEVVKELSRLSEYVPEAVKFEVVKKENLAYMVLGFLPGKDGEEALVNESERQQYLIGFKAGQELKKLHKLQAPDGYESWYSLKKRKSDKYLDELHNVSGVDMAVVEILETYIRENEHLMSGRPNRFQHDDFHPNNLIVQNGEFAGFIDFQRMDWGDPIHDLQKLGFFAIKVSVPFSIGAIDGYHDGNEVPSEFWRLFSLYSAMHAVSGIVWGKKMGDKQFNLLLKYALDVLKDHDDFKEMIPIWYKREF</sequence>
<dbReference type="InterPro" id="IPR011009">
    <property type="entry name" value="Kinase-like_dom_sf"/>
</dbReference>
<evidence type="ECO:0000259" key="1">
    <source>
        <dbReference type="Pfam" id="PF01636"/>
    </source>
</evidence>